<accession>A0A8J6N842</accession>
<evidence type="ECO:0000313" key="1">
    <source>
        <dbReference type="EMBL" id="MBC8207721.1"/>
    </source>
</evidence>
<reference evidence="1 2" key="1">
    <citation type="submission" date="2020-08" db="EMBL/GenBank/DDBJ databases">
        <title>Bridging the membrane lipid divide: bacteria of the FCB group superphylum have the potential to synthesize archaeal ether lipids.</title>
        <authorList>
            <person name="Villanueva L."/>
            <person name="Von Meijenfeldt F.A.B."/>
            <person name="Westbye A.B."/>
            <person name="Yadav S."/>
            <person name="Hopmans E.C."/>
            <person name="Dutilh B.E."/>
            <person name="Sinninghe Damste J.S."/>
        </authorList>
    </citation>
    <scope>NUCLEOTIDE SEQUENCE [LARGE SCALE GENOMIC DNA]</scope>
    <source>
        <strain evidence="1">NIOZ-UU81</strain>
    </source>
</reference>
<gene>
    <name evidence="1" type="ORF">H8E79_00940</name>
</gene>
<dbReference type="EMBL" id="JACNLK010000012">
    <property type="protein sequence ID" value="MBC8207721.1"/>
    <property type="molecule type" value="Genomic_DNA"/>
</dbReference>
<comment type="caution">
    <text evidence="1">The sequence shown here is derived from an EMBL/GenBank/DDBJ whole genome shotgun (WGS) entry which is preliminary data.</text>
</comment>
<sequence>MKIKDLTLFKPYPFKEGEKIRISEGPRAGDWEVVKLSPHKITLQCPVSKREFSWDRFCYITEILKETEWPEHTN</sequence>
<dbReference type="AlphaFoldDB" id="A0A8J6N842"/>
<name>A0A8J6N842_9BACT</name>
<organism evidence="1 2">
    <name type="scientific">Candidatus Desulfatifera sulfidica</name>
    <dbReference type="NCBI Taxonomy" id="2841691"/>
    <lineage>
        <taxon>Bacteria</taxon>
        <taxon>Pseudomonadati</taxon>
        <taxon>Thermodesulfobacteriota</taxon>
        <taxon>Desulfobulbia</taxon>
        <taxon>Desulfobulbales</taxon>
        <taxon>Desulfobulbaceae</taxon>
        <taxon>Candidatus Desulfatifera</taxon>
    </lineage>
</organism>
<proteinExistence type="predicted"/>
<dbReference type="Proteomes" id="UP000599024">
    <property type="component" value="Unassembled WGS sequence"/>
</dbReference>
<protein>
    <submittedName>
        <fullName evidence="1">Uncharacterized protein</fullName>
    </submittedName>
</protein>
<evidence type="ECO:0000313" key="2">
    <source>
        <dbReference type="Proteomes" id="UP000599024"/>
    </source>
</evidence>